<dbReference type="STRING" id="1400863.BN873_890053"/>
<dbReference type="AlphaFoldDB" id="W6M9B8"/>
<reference evidence="1" key="1">
    <citation type="submission" date="2013-07" db="EMBL/GenBank/DDBJ databases">
        <authorList>
            <person name="McIlroy S."/>
        </authorList>
    </citation>
    <scope>NUCLEOTIDE SEQUENCE [LARGE SCALE GENOMIC DNA]</scope>
    <source>
        <strain evidence="1">Run_A_D11</strain>
    </source>
</reference>
<sequence>MRDVNTSPARKCRQVVIGGTQEQLRDAFAQYERPANFKAGDLVTWKPGMKNRNFPANGAPVVVIQVLAEPVFGGTNYEGSVEFREPLTLRIGCLDENDGEFMVFHVDGARFELYDTAE</sequence>
<dbReference type="RefSeq" id="WP_053085423.1">
    <property type="nucleotide sequence ID" value="NZ_CBTJ020000101.1"/>
</dbReference>
<accession>W6M9B8</accession>
<dbReference type="EMBL" id="CBTJ020000101">
    <property type="protein sequence ID" value="CDI04147.1"/>
    <property type="molecule type" value="Genomic_DNA"/>
</dbReference>
<dbReference type="OrthoDB" id="495362at2"/>
<organism evidence="1 2">
    <name type="scientific">Candidatus Competibacter denitrificans Run_A_D11</name>
    <dbReference type="NCBI Taxonomy" id="1400863"/>
    <lineage>
        <taxon>Bacteria</taxon>
        <taxon>Pseudomonadati</taxon>
        <taxon>Pseudomonadota</taxon>
        <taxon>Gammaproteobacteria</taxon>
        <taxon>Candidatus Competibacteraceae</taxon>
        <taxon>Candidatus Competibacter</taxon>
    </lineage>
</organism>
<evidence type="ECO:0000313" key="1">
    <source>
        <dbReference type="EMBL" id="CDI04147.1"/>
    </source>
</evidence>
<gene>
    <name evidence="1" type="ORF">BN873_890053</name>
</gene>
<name>W6M9B8_9GAMM</name>
<comment type="caution">
    <text evidence="1">The sequence shown here is derived from an EMBL/GenBank/DDBJ whole genome shotgun (WGS) entry which is preliminary data.</text>
</comment>
<protein>
    <submittedName>
        <fullName evidence="1">Uncharacterized protein</fullName>
    </submittedName>
</protein>
<dbReference type="Proteomes" id="UP000035760">
    <property type="component" value="Unassembled WGS sequence"/>
</dbReference>
<keyword evidence="2" id="KW-1185">Reference proteome</keyword>
<proteinExistence type="predicted"/>
<reference evidence="1" key="2">
    <citation type="submission" date="2014-03" db="EMBL/GenBank/DDBJ databases">
        <title>Candidatus Competibacter-lineage genomes retrieved from metagenomes reveal functional metabolic diversity.</title>
        <authorList>
            <person name="McIlroy S.J."/>
            <person name="Albertsen M."/>
            <person name="Andresen E.K."/>
            <person name="Saunders A.M."/>
            <person name="Kristiansen R."/>
            <person name="Stokholm-Bjerregaard M."/>
            <person name="Nielsen K.L."/>
            <person name="Nielsen P.H."/>
        </authorList>
    </citation>
    <scope>NUCLEOTIDE SEQUENCE</scope>
    <source>
        <strain evidence="1">Run_A_D11</strain>
    </source>
</reference>
<evidence type="ECO:0000313" key="2">
    <source>
        <dbReference type="Proteomes" id="UP000035760"/>
    </source>
</evidence>